<dbReference type="Proteomes" id="UP000184074">
    <property type="component" value="Unassembled WGS sequence"/>
</dbReference>
<dbReference type="STRING" id="1508389.SAMN05444003_0142"/>
<evidence type="ECO:0000313" key="1">
    <source>
        <dbReference type="EMBL" id="SHG60887.1"/>
    </source>
</evidence>
<dbReference type="AlphaFoldDB" id="A0A1M5L769"/>
<proteinExistence type="predicted"/>
<dbReference type="SUPFAM" id="SSF103025">
    <property type="entry name" value="Folate-binding domain"/>
    <property type="match status" value="1"/>
</dbReference>
<dbReference type="InterPro" id="IPR027266">
    <property type="entry name" value="TrmE/GcvT-like"/>
</dbReference>
<dbReference type="Gene3D" id="3.30.1360.120">
    <property type="entry name" value="Probable tRNA modification gtpase trme, domain 1"/>
    <property type="match status" value="1"/>
</dbReference>
<dbReference type="Gene3D" id="3.30.70.1520">
    <property type="entry name" value="Heterotetrameric sarcosine oxidase"/>
    <property type="match status" value="1"/>
</dbReference>
<reference evidence="1 2" key="1">
    <citation type="submission" date="2016-11" db="EMBL/GenBank/DDBJ databases">
        <authorList>
            <person name="Jaros S."/>
            <person name="Januszkiewicz K."/>
            <person name="Wedrychowicz H."/>
        </authorList>
    </citation>
    <scope>NUCLEOTIDE SEQUENCE [LARGE SCALE GENOMIC DNA]</scope>
    <source>
        <strain evidence="1 2">DSM 28715</strain>
    </source>
</reference>
<sequence>MHSLSPITALGGQTPKITTIGSINVSEIDSLALASIATRKGGKTVTEKVLKSMIGSVPAVGKTCSKGSFSGFWMGPDQWMITAPLETHETIADDLVAAVVSKASVTEQTGAWAIFDISGAAMPDVCERLCAVPIREMNVGDVCRTSIHQLGCFVTPMNSGNTLRVVGPRASARSLYHAIEVAAKSVA</sequence>
<organism evidence="1 2">
    <name type="scientific">Cognatiyoonia sediminum</name>
    <dbReference type="NCBI Taxonomy" id="1508389"/>
    <lineage>
        <taxon>Bacteria</taxon>
        <taxon>Pseudomonadati</taxon>
        <taxon>Pseudomonadota</taxon>
        <taxon>Alphaproteobacteria</taxon>
        <taxon>Rhodobacterales</taxon>
        <taxon>Paracoccaceae</taxon>
        <taxon>Cognatiyoonia</taxon>
    </lineage>
</organism>
<evidence type="ECO:0000313" key="2">
    <source>
        <dbReference type="Proteomes" id="UP000184074"/>
    </source>
</evidence>
<dbReference type="EMBL" id="FQXB01000001">
    <property type="protein sequence ID" value="SHG60887.1"/>
    <property type="molecule type" value="Genomic_DNA"/>
</dbReference>
<gene>
    <name evidence="1" type="ORF">SAMN05444003_0142</name>
</gene>
<keyword evidence="2" id="KW-1185">Reference proteome</keyword>
<accession>A0A1M5L769</accession>
<dbReference type="OrthoDB" id="7356349at2"/>
<protein>
    <submittedName>
        <fullName evidence="1">Sarcosine oxidase subunit gamma</fullName>
    </submittedName>
</protein>
<dbReference type="RefSeq" id="WP_072898499.1">
    <property type="nucleotide sequence ID" value="NZ_FQXB01000001.1"/>
</dbReference>
<name>A0A1M5L769_9RHOB</name>